<accession>A0A977TM43</accession>
<evidence type="ECO:0000256" key="11">
    <source>
        <dbReference type="ARBA" id="ARBA00022989"/>
    </source>
</evidence>
<feature type="transmembrane region" description="Helical" evidence="17">
    <location>
        <begin position="245"/>
        <end position="263"/>
    </location>
</feature>
<feature type="transmembrane region" description="Helical" evidence="17">
    <location>
        <begin position="139"/>
        <end position="159"/>
    </location>
</feature>
<comment type="similarity">
    <text evidence="3 17">Belongs to the complex I subunit 4 family.</text>
</comment>
<evidence type="ECO:0000256" key="1">
    <source>
        <dbReference type="ARBA" id="ARBA00003257"/>
    </source>
</evidence>
<keyword evidence="14 17" id="KW-0496">Mitochondrion</keyword>
<feature type="transmembrane region" description="Helical" evidence="17">
    <location>
        <begin position="7"/>
        <end position="33"/>
    </location>
</feature>
<evidence type="ECO:0000256" key="2">
    <source>
        <dbReference type="ARBA" id="ARBA00004225"/>
    </source>
</evidence>
<evidence type="ECO:0000256" key="5">
    <source>
        <dbReference type="ARBA" id="ARBA00021006"/>
    </source>
</evidence>
<dbReference type="RefSeq" id="YP_010531328.1">
    <property type="nucleotide sequence ID" value="NC_067809.1"/>
</dbReference>
<keyword evidence="10 17" id="KW-0249">Electron transport</keyword>
<dbReference type="GO" id="GO:0015990">
    <property type="term" value="P:electron transport coupled proton transport"/>
    <property type="evidence" value="ECO:0007669"/>
    <property type="project" value="TreeGrafter"/>
</dbReference>
<feature type="domain" description="NADH:quinone oxidoreductase/Mrp antiporter transmembrane" evidence="18">
    <location>
        <begin position="104"/>
        <end position="383"/>
    </location>
</feature>
<dbReference type="PANTHER" id="PTHR43507:SF20">
    <property type="entry name" value="NADH-UBIQUINONE OXIDOREDUCTASE CHAIN 4"/>
    <property type="match status" value="1"/>
</dbReference>
<dbReference type="GO" id="GO:0042773">
    <property type="term" value="P:ATP synthesis coupled electron transport"/>
    <property type="evidence" value="ECO:0007669"/>
    <property type="project" value="InterPro"/>
</dbReference>
<keyword evidence="11 17" id="KW-1133">Transmembrane helix</keyword>
<evidence type="ECO:0000256" key="12">
    <source>
        <dbReference type="ARBA" id="ARBA00023027"/>
    </source>
</evidence>
<organism evidence="20">
    <name type="scientific">Processina sexmaculata</name>
    <dbReference type="NCBI Taxonomy" id="2906307"/>
    <lineage>
        <taxon>Eukaryota</taxon>
        <taxon>Metazoa</taxon>
        <taxon>Ecdysozoa</taxon>
        <taxon>Arthropoda</taxon>
        <taxon>Hexapoda</taxon>
        <taxon>Insecta</taxon>
        <taxon>Pterygota</taxon>
        <taxon>Neoptera</taxon>
        <taxon>Paraneoptera</taxon>
        <taxon>Hemiptera</taxon>
        <taxon>Auchenorrhyncha</taxon>
        <taxon>Membracoidea</taxon>
        <taxon>Cicadellidae</taxon>
        <taxon>Cicadellinae</taxon>
        <taxon>Cicadellini</taxon>
        <taxon>Processina</taxon>
    </lineage>
</organism>
<dbReference type="InterPro" id="IPR001750">
    <property type="entry name" value="ND/Mrp_TM"/>
</dbReference>
<dbReference type="GO" id="GO:0008137">
    <property type="term" value="F:NADH dehydrogenase (ubiquinone) activity"/>
    <property type="evidence" value="ECO:0007669"/>
    <property type="project" value="UniProtKB-UniRule"/>
</dbReference>
<feature type="transmembrane region" description="Helical" evidence="17">
    <location>
        <begin position="418"/>
        <end position="436"/>
    </location>
</feature>
<dbReference type="GO" id="GO:0031966">
    <property type="term" value="C:mitochondrial membrane"/>
    <property type="evidence" value="ECO:0007669"/>
    <property type="project" value="UniProtKB-SubCell"/>
</dbReference>
<feature type="transmembrane region" description="Helical" evidence="17">
    <location>
        <begin position="53"/>
        <end position="72"/>
    </location>
</feature>
<evidence type="ECO:0000256" key="17">
    <source>
        <dbReference type="RuleBase" id="RU003297"/>
    </source>
</evidence>
<dbReference type="Pfam" id="PF00361">
    <property type="entry name" value="Proton_antipo_M"/>
    <property type="match status" value="1"/>
</dbReference>
<name>A0A977TM43_9HEMI</name>
<feature type="transmembrane region" description="Helical" evidence="17">
    <location>
        <begin position="109"/>
        <end position="127"/>
    </location>
</feature>
<evidence type="ECO:0000256" key="8">
    <source>
        <dbReference type="ARBA" id="ARBA00022692"/>
    </source>
</evidence>
<dbReference type="InterPro" id="IPR000260">
    <property type="entry name" value="NADH4_N"/>
</dbReference>
<proteinExistence type="inferred from homology"/>
<geneLocation type="mitochondrion" evidence="20"/>
<protein>
    <recommendedName>
        <fullName evidence="5 17">NADH-ubiquinone oxidoreductase chain 4</fullName>
        <ecNumber evidence="4 17">7.1.1.2</ecNumber>
    </recommendedName>
</protein>
<evidence type="ECO:0000256" key="14">
    <source>
        <dbReference type="ARBA" id="ARBA00023128"/>
    </source>
</evidence>
<keyword evidence="9" id="KW-1278">Translocase</keyword>
<feature type="transmembrane region" description="Helical" evidence="17">
    <location>
        <begin position="335"/>
        <end position="353"/>
    </location>
</feature>
<dbReference type="AlphaFoldDB" id="A0A977TM43"/>
<feature type="transmembrane region" description="Helical" evidence="17">
    <location>
        <begin position="373"/>
        <end position="398"/>
    </location>
</feature>
<feature type="transmembrane region" description="Helical" evidence="17">
    <location>
        <begin position="84"/>
        <end position="103"/>
    </location>
</feature>
<comment type="function">
    <text evidence="1">Core subunit of the mitochondrial membrane respiratory chain NADH dehydrogenase (Complex I) that is believed to belong to the minimal assembly required for catalysis. Complex I functions in the transfer of electrons from NADH to the respiratory chain. The immediate electron acceptor for the enzyme is believed to be ubiquinone.</text>
</comment>
<evidence type="ECO:0000256" key="10">
    <source>
        <dbReference type="ARBA" id="ARBA00022982"/>
    </source>
</evidence>
<keyword evidence="15 17" id="KW-0472">Membrane</keyword>
<keyword evidence="13 17" id="KW-0830">Ubiquinone</keyword>
<dbReference type="PRINTS" id="PR01437">
    <property type="entry name" value="NUOXDRDTASE4"/>
</dbReference>
<keyword evidence="8 17" id="KW-0812">Transmembrane</keyword>
<sequence length="439" mass="51572">MIFMFYFFVIPVMFMLNSWFLLQLFLTVLFLFILTLNVNHFHCVISYFFGLDYISLGLIILTLIIINLMFLASNFIYKMKNSDYFIFIIWFLCLVLICIFSILNMLLFYVFFELSLIPLLVLIFGWGYQPERLISGLYLFFYTLFASLPFLIIIIYLYFYNNSVIFSLVVLSFDFSSFFFNFCLLFAFLVKFPMFMVHFWLPKAHVQAPVSGSMILAGVLLSIGGYGLIRFMYLNELVFFNYSFIWYSISILGSVLVSMLCLIQGDMKCLIAYSSIVHMGMCLMGFLSMSKWGLIGGYLMMIGHGLCSSGLFCLANISYDRLLSRSFFVNKGMMYYMPSMSMFWFLFCCFNMSCPPSINFLSEILIMCSMMSFWWVSYFYIFYISFIGACFSFFLFSYSQHGVYMNNYSYSTGFVREFLLMLIHLVPLFLVLFFLLCFC</sequence>
<keyword evidence="12 17" id="KW-0520">NAD</keyword>
<dbReference type="EC" id="7.1.1.2" evidence="4 17"/>
<evidence type="ECO:0000256" key="4">
    <source>
        <dbReference type="ARBA" id="ARBA00012944"/>
    </source>
</evidence>
<evidence type="ECO:0000256" key="6">
    <source>
        <dbReference type="ARBA" id="ARBA00022448"/>
    </source>
</evidence>
<evidence type="ECO:0000259" key="18">
    <source>
        <dbReference type="Pfam" id="PF00361"/>
    </source>
</evidence>
<dbReference type="CTD" id="4538"/>
<feature type="transmembrane region" description="Helical" evidence="17">
    <location>
        <begin position="179"/>
        <end position="201"/>
    </location>
</feature>
<reference evidence="20" key="1">
    <citation type="submission" date="2022-05" db="EMBL/GenBank/DDBJ databases">
        <title>Characterization and Phylogenetic Implications of Newly Sequenced Mitogenomes of Five Processina and Mileewa Species from China (Hemiptera: Cicadellidae: Mileewinae).</title>
        <authorList>
            <person name="He H."/>
            <person name="Yang M."/>
        </authorList>
    </citation>
    <scope>NUCLEOTIDE SEQUENCE</scope>
</reference>
<dbReference type="Pfam" id="PF01059">
    <property type="entry name" value="Oxidored_q5_N"/>
    <property type="match status" value="1"/>
</dbReference>
<comment type="function">
    <text evidence="17">Core subunit of the mitochondrial membrane respiratory chain NADH dehydrogenase (Complex I) which catalyzes electron transfer from NADH through the respiratory chain, using ubiquinone as an electron acceptor. Essential for the catalytic activity and assembly of complex I.</text>
</comment>
<keyword evidence="7 17" id="KW-0679">Respiratory chain</keyword>
<dbReference type="PANTHER" id="PTHR43507">
    <property type="entry name" value="NADH-UBIQUINONE OXIDOREDUCTASE CHAIN 4"/>
    <property type="match status" value="1"/>
</dbReference>
<dbReference type="GO" id="GO:0003954">
    <property type="term" value="F:NADH dehydrogenase activity"/>
    <property type="evidence" value="ECO:0007669"/>
    <property type="project" value="TreeGrafter"/>
</dbReference>
<evidence type="ECO:0000256" key="16">
    <source>
        <dbReference type="ARBA" id="ARBA00049551"/>
    </source>
</evidence>
<evidence type="ECO:0000256" key="3">
    <source>
        <dbReference type="ARBA" id="ARBA00009025"/>
    </source>
</evidence>
<evidence type="ECO:0000256" key="13">
    <source>
        <dbReference type="ARBA" id="ARBA00023075"/>
    </source>
</evidence>
<gene>
    <name evidence="20" type="primary">ND4</name>
</gene>
<dbReference type="InterPro" id="IPR003918">
    <property type="entry name" value="NADH_UbQ_OxRdtase"/>
</dbReference>
<evidence type="ECO:0000259" key="19">
    <source>
        <dbReference type="Pfam" id="PF01059"/>
    </source>
</evidence>
<feature type="transmembrane region" description="Helical" evidence="17">
    <location>
        <begin position="295"/>
        <end position="314"/>
    </location>
</feature>
<dbReference type="EMBL" id="ON464175">
    <property type="protein sequence ID" value="UXX17587.1"/>
    <property type="molecule type" value="Genomic_DNA"/>
</dbReference>
<comment type="catalytic activity">
    <reaction evidence="16 17">
        <text>a ubiquinone + NADH + 5 H(+)(in) = a ubiquinol + NAD(+) + 4 H(+)(out)</text>
        <dbReference type="Rhea" id="RHEA:29091"/>
        <dbReference type="Rhea" id="RHEA-COMP:9565"/>
        <dbReference type="Rhea" id="RHEA-COMP:9566"/>
        <dbReference type="ChEBI" id="CHEBI:15378"/>
        <dbReference type="ChEBI" id="CHEBI:16389"/>
        <dbReference type="ChEBI" id="CHEBI:17976"/>
        <dbReference type="ChEBI" id="CHEBI:57540"/>
        <dbReference type="ChEBI" id="CHEBI:57945"/>
        <dbReference type="EC" id="7.1.1.2"/>
    </reaction>
</comment>
<evidence type="ECO:0000256" key="15">
    <source>
        <dbReference type="ARBA" id="ARBA00023136"/>
    </source>
</evidence>
<feature type="domain" description="NADH:ubiquinone oxidoreductase chain 4 N-terminal" evidence="19">
    <location>
        <begin position="2"/>
        <end position="98"/>
    </location>
</feature>
<evidence type="ECO:0000256" key="9">
    <source>
        <dbReference type="ARBA" id="ARBA00022967"/>
    </source>
</evidence>
<keyword evidence="6 17" id="KW-0813">Transport</keyword>
<feature type="transmembrane region" description="Helical" evidence="17">
    <location>
        <begin position="270"/>
        <end position="289"/>
    </location>
</feature>
<dbReference type="GeneID" id="76337035"/>
<comment type="subcellular location">
    <subcellularLocation>
        <location evidence="2 17">Mitochondrion membrane</location>
        <topology evidence="2 17">Multi-pass membrane protein</topology>
    </subcellularLocation>
</comment>
<evidence type="ECO:0000256" key="7">
    <source>
        <dbReference type="ARBA" id="ARBA00022660"/>
    </source>
</evidence>
<evidence type="ECO:0000313" key="20">
    <source>
        <dbReference type="EMBL" id="UXX17587.1"/>
    </source>
</evidence>
<dbReference type="GO" id="GO:0048039">
    <property type="term" value="F:ubiquinone binding"/>
    <property type="evidence" value="ECO:0007669"/>
    <property type="project" value="TreeGrafter"/>
</dbReference>
<feature type="transmembrane region" description="Helical" evidence="17">
    <location>
        <begin position="213"/>
        <end position="233"/>
    </location>
</feature>